<reference evidence="3" key="1">
    <citation type="journal article" date="2017" name="Nat. Commun.">
        <title>The asparagus genome sheds light on the origin and evolution of a young Y chromosome.</title>
        <authorList>
            <person name="Harkess A."/>
            <person name="Zhou J."/>
            <person name="Xu C."/>
            <person name="Bowers J.E."/>
            <person name="Van der Hulst R."/>
            <person name="Ayyampalayam S."/>
            <person name="Mercati F."/>
            <person name="Riccardi P."/>
            <person name="McKain M.R."/>
            <person name="Kakrana A."/>
            <person name="Tang H."/>
            <person name="Ray J."/>
            <person name="Groenendijk J."/>
            <person name="Arikit S."/>
            <person name="Mathioni S.M."/>
            <person name="Nakano M."/>
            <person name="Shan H."/>
            <person name="Telgmann-Rauber A."/>
            <person name="Kanno A."/>
            <person name="Yue Z."/>
            <person name="Chen H."/>
            <person name="Li W."/>
            <person name="Chen Y."/>
            <person name="Xu X."/>
            <person name="Zhang Y."/>
            <person name="Luo S."/>
            <person name="Chen H."/>
            <person name="Gao J."/>
            <person name="Mao Z."/>
            <person name="Pires J.C."/>
            <person name="Luo M."/>
            <person name="Kudrna D."/>
            <person name="Wing R.A."/>
            <person name="Meyers B.C."/>
            <person name="Yi K."/>
            <person name="Kong H."/>
            <person name="Lavrijsen P."/>
            <person name="Sunseri F."/>
            <person name="Falavigna A."/>
            <person name="Ye Y."/>
            <person name="Leebens-Mack J.H."/>
            <person name="Chen G."/>
        </authorList>
    </citation>
    <scope>NUCLEOTIDE SEQUENCE [LARGE SCALE GENOMIC DNA]</scope>
    <source>
        <strain evidence="3">cv. DH0086</strain>
    </source>
</reference>
<dbReference type="Proteomes" id="UP000243459">
    <property type="component" value="Chromosome 2"/>
</dbReference>
<gene>
    <name evidence="2" type="ORF">A4U43_C02F16280</name>
</gene>
<sequence length="127" mass="13372">MAESAEVVIMVDEDSLARSEGVEWWKLSLRRRTGSRWTRGQAGGFEAAGQRLWVGWGWRRGGWPASRRDRGPGAGGAGGVGLTAESGFVVVRRRDWPGLEEADGGTVGRRLHRGRGGGGGGGAGISG</sequence>
<evidence type="ECO:0000313" key="2">
    <source>
        <dbReference type="EMBL" id="ONK78256.1"/>
    </source>
</evidence>
<evidence type="ECO:0000256" key="1">
    <source>
        <dbReference type="SAM" id="MobiDB-lite"/>
    </source>
</evidence>
<dbReference type="AlphaFoldDB" id="A0A5P1FIW5"/>
<proteinExistence type="predicted"/>
<feature type="region of interest" description="Disordered" evidence="1">
    <location>
        <begin position="100"/>
        <end position="127"/>
    </location>
</feature>
<dbReference type="Gramene" id="ONK78256">
    <property type="protein sequence ID" value="ONK78256"/>
    <property type="gene ID" value="A4U43_C02F16280"/>
</dbReference>
<dbReference type="EMBL" id="CM007382">
    <property type="protein sequence ID" value="ONK78256.1"/>
    <property type="molecule type" value="Genomic_DNA"/>
</dbReference>
<protein>
    <submittedName>
        <fullName evidence="2">Uncharacterized protein</fullName>
    </submittedName>
</protein>
<name>A0A5P1FIW5_ASPOF</name>
<organism evidence="2 3">
    <name type="scientific">Asparagus officinalis</name>
    <name type="common">Garden asparagus</name>
    <dbReference type="NCBI Taxonomy" id="4686"/>
    <lineage>
        <taxon>Eukaryota</taxon>
        <taxon>Viridiplantae</taxon>
        <taxon>Streptophyta</taxon>
        <taxon>Embryophyta</taxon>
        <taxon>Tracheophyta</taxon>
        <taxon>Spermatophyta</taxon>
        <taxon>Magnoliopsida</taxon>
        <taxon>Liliopsida</taxon>
        <taxon>Asparagales</taxon>
        <taxon>Asparagaceae</taxon>
        <taxon>Asparagoideae</taxon>
        <taxon>Asparagus</taxon>
    </lineage>
</organism>
<keyword evidence="3" id="KW-1185">Reference proteome</keyword>
<accession>A0A5P1FIW5</accession>
<evidence type="ECO:0000313" key="3">
    <source>
        <dbReference type="Proteomes" id="UP000243459"/>
    </source>
</evidence>
<feature type="compositionally biased region" description="Gly residues" evidence="1">
    <location>
        <begin position="116"/>
        <end position="127"/>
    </location>
</feature>